<sequence length="117" mass="13485">MNWNHLTAKDQIDQIKLSSADKPVMLFKHSTRCSVSGMAENRLERAWNAKEMASMDIYHLDLIKHRDISDYIAVTFDVPHESPQVLIISDGKCIYHNSHMGIAYHEIKRVFESLTTV</sequence>
<gene>
    <name evidence="1" type="primary">ytxJ</name>
    <name evidence="1" type="ORF">N7E81_01440</name>
</gene>
<dbReference type="Pfam" id="PF11009">
    <property type="entry name" value="BrxC"/>
    <property type="match status" value="1"/>
</dbReference>
<name>A0ABY6D0S4_9BACT</name>
<dbReference type="NCBIfam" id="TIGR04019">
    <property type="entry name" value="B_thiol_YtxJ"/>
    <property type="match status" value="1"/>
</dbReference>
<proteinExistence type="predicted"/>
<protein>
    <submittedName>
        <fullName evidence="1">Bacillithiol system redox-active protein YtxJ</fullName>
    </submittedName>
</protein>
<keyword evidence="2" id="KW-1185">Reference proteome</keyword>
<evidence type="ECO:0000313" key="2">
    <source>
        <dbReference type="Proteomes" id="UP001062165"/>
    </source>
</evidence>
<dbReference type="EMBL" id="CP106735">
    <property type="protein sequence ID" value="UXX79772.1"/>
    <property type="molecule type" value="Genomic_DNA"/>
</dbReference>
<reference evidence="1" key="1">
    <citation type="submission" date="2022-10" db="EMBL/GenBank/DDBJ databases">
        <title>Comparative genomics and taxonomic characterization of three novel marine species of genus Reichenbachiella exhibiting antioxidant and polysaccharide degradation activities.</title>
        <authorList>
            <person name="Muhammad N."/>
            <person name="Lee Y.-J."/>
            <person name="Ko J."/>
            <person name="Kim S.-G."/>
        </authorList>
    </citation>
    <scope>NUCLEOTIDE SEQUENCE</scope>
    <source>
        <strain evidence="1">Wsw4-B4</strain>
    </source>
</reference>
<dbReference type="RefSeq" id="WP_263051503.1">
    <property type="nucleotide sequence ID" value="NZ_CP106735.1"/>
</dbReference>
<dbReference type="Gene3D" id="3.40.30.10">
    <property type="entry name" value="Glutaredoxin"/>
    <property type="match status" value="1"/>
</dbReference>
<organism evidence="1 2">
    <name type="scientific">Reichenbachiella carrageenanivorans</name>
    <dbReference type="NCBI Taxonomy" id="2979869"/>
    <lineage>
        <taxon>Bacteria</taxon>
        <taxon>Pseudomonadati</taxon>
        <taxon>Bacteroidota</taxon>
        <taxon>Cytophagia</taxon>
        <taxon>Cytophagales</taxon>
        <taxon>Reichenbachiellaceae</taxon>
        <taxon>Reichenbachiella</taxon>
    </lineage>
</organism>
<dbReference type="Proteomes" id="UP001062165">
    <property type="component" value="Chromosome"/>
</dbReference>
<accession>A0ABY6D0S4</accession>
<evidence type="ECO:0000313" key="1">
    <source>
        <dbReference type="EMBL" id="UXX79772.1"/>
    </source>
</evidence>
<dbReference type="InterPro" id="IPR022551">
    <property type="entry name" value="BrxC"/>
</dbReference>